<proteinExistence type="predicted"/>
<dbReference type="OrthoDB" id="1338396at2"/>
<sequence>MKYENIKEFIISTKSSKSTIYRFYNKNEELWSEIQFKNGKRLFPADHARYFDSEIMFDENKILRQENQSMRNLIDCLADKESLQHTFWQMDWSFFFTVAYKLERNRNSCFKQMHGLYDYLAEKYGNATELRLFFKSEPFTNRKGYHNHFVIYIEDNRLHEQVVTDIQDYFNYDRVDVSKYDRYKAGLFYMTKDGLNGEDWDFINNSKNTTADENQA</sequence>
<keyword evidence="2" id="KW-1185">Reference proteome</keyword>
<evidence type="ECO:0000313" key="2">
    <source>
        <dbReference type="Proteomes" id="UP000249177"/>
    </source>
</evidence>
<dbReference type="AlphaFoldDB" id="A0A2W7TP72"/>
<comment type="caution">
    <text evidence="1">The sequence shown here is derived from an EMBL/GenBank/DDBJ whole genome shotgun (WGS) entry which is preliminary data.</text>
</comment>
<reference evidence="1 2" key="1">
    <citation type="submission" date="2018-06" db="EMBL/GenBank/DDBJ databases">
        <title>Flavobacterium sp IMCC34762, genome.</title>
        <authorList>
            <person name="Joung Y."/>
            <person name="Cho J."/>
            <person name="Song J."/>
        </authorList>
    </citation>
    <scope>NUCLEOTIDE SEQUENCE [LARGE SCALE GENOMIC DNA]</scope>
    <source>
        <strain evidence="1 2">IMCC34762</strain>
    </source>
</reference>
<dbReference type="RefSeq" id="WP_111411617.1">
    <property type="nucleotide sequence ID" value="NZ_QKXH01000017.1"/>
</dbReference>
<dbReference type="EMBL" id="QKXH01000017">
    <property type="protein sequence ID" value="PZX91848.1"/>
    <property type="molecule type" value="Genomic_DNA"/>
</dbReference>
<organism evidence="1 2">
    <name type="scientific">Flavobacterium aquariorum</name>
    <dbReference type="NCBI Taxonomy" id="2217670"/>
    <lineage>
        <taxon>Bacteria</taxon>
        <taxon>Pseudomonadati</taxon>
        <taxon>Bacteroidota</taxon>
        <taxon>Flavobacteriia</taxon>
        <taxon>Flavobacteriales</taxon>
        <taxon>Flavobacteriaceae</taxon>
        <taxon>Flavobacterium</taxon>
    </lineage>
</organism>
<dbReference type="Proteomes" id="UP000249177">
    <property type="component" value="Unassembled WGS sequence"/>
</dbReference>
<accession>A0A2W7TP72</accession>
<protein>
    <submittedName>
        <fullName evidence="1">Uncharacterized protein</fullName>
    </submittedName>
</protein>
<gene>
    <name evidence="1" type="ORF">DOS84_18680</name>
</gene>
<name>A0A2W7TP72_9FLAO</name>
<evidence type="ECO:0000313" key="1">
    <source>
        <dbReference type="EMBL" id="PZX91848.1"/>
    </source>
</evidence>